<dbReference type="RefSeq" id="XP_027368612.1">
    <property type="nucleotide sequence ID" value="XM_027512811.1"/>
</dbReference>
<feature type="chain" id="PRO_5034010682" evidence="2">
    <location>
        <begin position="21"/>
        <end position="167"/>
    </location>
</feature>
<organism evidence="3 4">
    <name type="scientific">Abrus precatorius</name>
    <name type="common">Indian licorice</name>
    <name type="synonym">Glycine abrus</name>
    <dbReference type="NCBI Taxonomy" id="3816"/>
    <lineage>
        <taxon>Eukaryota</taxon>
        <taxon>Viridiplantae</taxon>
        <taxon>Streptophyta</taxon>
        <taxon>Embryophyta</taxon>
        <taxon>Tracheophyta</taxon>
        <taxon>Spermatophyta</taxon>
        <taxon>Magnoliopsida</taxon>
        <taxon>eudicotyledons</taxon>
        <taxon>Gunneridae</taxon>
        <taxon>Pentapetalae</taxon>
        <taxon>rosids</taxon>
        <taxon>fabids</taxon>
        <taxon>Fabales</taxon>
        <taxon>Fabaceae</taxon>
        <taxon>Papilionoideae</taxon>
        <taxon>50 kb inversion clade</taxon>
        <taxon>NPAAA clade</taxon>
        <taxon>indigoferoid/millettioid clade</taxon>
        <taxon>Abreae</taxon>
        <taxon>Abrus</taxon>
    </lineage>
</organism>
<evidence type="ECO:0000256" key="1">
    <source>
        <dbReference type="SAM" id="Phobius"/>
    </source>
</evidence>
<proteinExistence type="predicted"/>
<keyword evidence="2" id="KW-0732">Signal</keyword>
<protein>
    <submittedName>
        <fullName evidence="4">Extensin-2-like</fullName>
    </submittedName>
</protein>
<name>A0A8B8MLX7_ABRPR</name>
<reference evidence="4" key="2">
    <citation type="submission" date="2025-08" db="UniProtKB">
        <authorList>
            <consortium name="RefSeq"/>
        </authorList>
    </citation>
    <scope>IDENTIFICATION</scope>
    <source>
        <tissue evidence="4">Young leaves</tissue>
    </source>
</reference>
<dbReference type="AlphaFoldDB" id="A0A8B8MLX7"/>
<dbReference type="GeneID" id="113874593"/>
<evidence type="ECO:0000313" key="3">
    <source>
        <dbReference type="Proteomes" id="UP000694853"/>
    </source>
</evidence>
<dbReference type="KEGG" id="aprc:113874593"/>
<evidence type="ECO:0000256" key="2">
    <source>
        <dbReference type="SAM" id="SignalP"/>
    </source>
</evidence>
<accession>A0A8B8MLX7</accession>
<evidence type="ECO:0000313" key="4">
    <source>
        <dbReference type="RefSeq" id="XP_027368612.1"/>
    </source>
</evidence>
<keyword evidence="1" id="KW-1133">Transmembrane helix</keyword>
<keyword evidence="1" id="KW-0812">Transmembrane</keyword>
<reference evidence="3" key="1">
    <citation type="journal article" date="2019" name="Toxins">
        <title>Detection of Abrin-Like and Prepropulchellin-Like Toxin Genes and Transcripts Using Whole Genome Sequencing and Full-Length Transcript Sequencing of Abrus precatorius.</title>
        <authorList>
            <person name="Hovde B.T."/>
            <person name="Daligault H.E."/>
            <person name="Hanschen E.R."/>
            <person name="Kunde Y.A."/>
            <person name="Johnson M.B."/>
            <person name="Starkenburg S.R."/>
            <person name="Johnson S.L."/>
        </authorList>
    </citation>
    <scope>NUCLEOTIDE SEQUENCE [LARGE SCALE GENOMIC DNA]</scope>
</reference>
<keyword evidence="3" id="KW-1185">Reference proteome</keyword>
<dbReference type="Proteomes" id="UP000694853">
    <property type="component" value="Unplaced"/>
</dbReference>
<feature type="signal peptide" evidence="2">
    <location>
        <begin position="1"/>
        <end position="20"/>
    </location>
</feature>
<feature type="transmembrane region" description="Helical" evidence="1">
    <location>
        <begin position="148"/>
        <end position="166"/>
    </location>
</feature>
<gene>
    <name evidence="4" type="primary">LOC113874593</name>
</gene>
<dbReference type="OrthoDB" id="1435519at2759"/>
<keyword evidence="1" id="KW-0472">Membrane</keyword>
<sequence>MFPPKFLPVVVVVTLSLLESNFHFEAYGDELGDVIPSPSSCENCSKCDPPCQQQVNPPLSGYPSYGASSPPSPPSGYYIYGAPPPPHEAGHTKCPPATGAQCCTPPAPYTYGYGYGPPNPYYAPPNLYAPPNPYTYVPYGEGHGHASMILPILVPLTMFFSSFIFLV</sequence>